<keyword evidence="4" id="KW-0548">Nucleotidyltransferase</keyword>
<comment type="caution">
    <text evidence="4">The sequence shown here is derived from an EMBL/GenBank/DDBJ whole genome shotgun (WGS) entry which is preliminary data.</text>
</comment>
<name>A0A560FC27_9PROT</name>
<sequence length="578" mass="58712">MRFGPLPVADAEGAVLAHSLKAGTLRYPKGRRLTAADLADLAAAGVTEVVAVRLDPDDVGENAAASRVAQAITGPGLALTPATTGRVNVMAEAGGLLLVDAARLNSLNQMDEAVTVATAAAFAPLAPGAMAATIKIIPFAIPKGLAACVEQAARGEVPALRLAPWRGIRAGLVQTRLSGLKAVTQDKTVAVTEARLTQVGGTLVAERRVAHDAAAVAGALADLSSLNLDLLLVIGASAITDRRDVLPTGIGQAGGEVRHFGMPVDPGNLMLLARLGDVPVLGLPGCARSPRVNGFDWILQRVAAGLEVTPADIMGMGVGGLLTDIPSRPMPRQRAVPAQGQRAVPAQGQPAVPAQGQPAVPAQGQPAVPAQDKPAVPAAAEFPVTTLVLAAGSARRMGANKLLADYAGQPLVRHAVTAALAANPGRVTVVLGHQATEVRAALRGLDVRFIEAGDHAQGLSASLKAGLADAAGATGVLVCLGDMPRVTADTHRRLLARFTAAAGRAIIVPVAEGQRGNPVLWPADLVPAMAGITGDQGARSLLVPHADRVVEVPSDGGVHLDVDTPDALAALRTLEPVP</sequence>
<keyword evidence="1" id="KW-0460">Magnesium</keyword>
<dbReference type="EMBL" id="VITO01000022">
    <property type="protein sequence ID" value="TWB19167.1"/>
    <property type="molecule type" value="Genomic_DNA"/>
</dbReference>
<dbReference type="InterPro" id="IPR025877">
    <property type="entry name" value="MobA-like_NTP_Trfase"/>
</dbReference>
<dbReference type="SUPFAM" id="SSF53218">
    <property type="entry name" value="Molybdenum cofactor biosynthesis proteins"/>
    <property type="match status" value="1"/>
</dbReference>
<dbReference type="SMART" id="SM00852">
    <property type="entry name" value="MoCF_biosynth"/>
    <property type="match status" value="1"/>
</dbReference>
<dbReference type="RefSeq" id="WP_145619667.1">
    <property type="nucleotide sequence ID" value="NZ_VITO01000022.1"/>
</dbReference>
<feature type="domain" description="MoaB/Mog" evidence="3">
    <location>
        <begin position="171"/>
        <end position="304"/>
    </location>
</feature>
<feature type="region of interest" description="Disordered" evidence="2">
    <location>
        <begin position="324"/>
        <end position="370"/>
    </location>
</feature>
<dbReference type="InterPro" id="IPR012184">
    <property type="entry name" value="Bifunc_Mopterin-bd"/>
</dbReference>
<dbReference type="CDD" id="cd03522">
    <property type="entry name" value="MoeA_like"/>
    <property type="match status" value="1"/>
</dbReference>
<dbReference type="PIRSF" id="PIRSF036626">
    <property type="entry name" value="MPTBd_MobAlike"/>
    <property type="match status" value="1"/>
</dbReference>
<accession>A0A560FC27</accession>
<dbReference type="InterPro" id="IPR001453">
    <property type="entry name" value="MoaB/Mog_dom"/>
</dbReference>
<dbReference type="Proteomes" id="UP000316545">
    <property type="component" value="Unassembled WGS sequence"/>
</dbReference>
<organism evidence="4 5">
    <name type="scientific">Nitrospirillum amazonense</name>
    <dbReference type="NCBI Taxonomy" id="28077"/>
    <lineage>
        <taxon>Bacteria</taxon>
        <taxon>Pseudomonadati</taxon>
        <taxon>Pseudomonadota</taxon>
        <taxon>Alphaproteobacteria</taxon>
        <taxon>Rhodospirillales</taxon>
        <taxon>Azospirillaceae</taxon>
        <taxon>Nitrospirillum</taxon>
    </lineage>
</organism>
<keyword evidence="4" id="KW-0808">Transferase</keyword>
<keyword evidence="5" id="KW-1185">Reference proteome</keyword>
<dbReference type="GO" id="GO:0016779">
    <property type="term" value="F:nucleotidyltransferase activity"/>
    <property type="evidence" value="ECO:0007669"/>
    <property type="project" value="UniProtKB-KW"/>
</dbReference>
<gene>
    <name evidence="4" type="ORF">FBZ88_12219</name>
</gene>
<evidence type="ECO:0000256" key="2">
    <source>
        <dbReference type="SAM" id="MobiDB-lite"/>
    </source>
</evidence>
<dbReference type="Gene3D" id="3.40.980.10">
    <property type="entry name" value="MoaB/Mog-like domain"/>
    <property type="match status" value="1"/>
</dbReference>
<evidence type="ECO:0000256" key="1">
    <source>
        <dbReference type="ARBA" id="ARBA00022842"/>
    </source>
</evidence>
<evidence type="ECO:0000313" key="5">
    <source>
        <dbReference type="Proteomes" id="UP000316545"/>
    </source>
</evidence>
<dbReference type="Gene3D" id="3.90.550.10">
    <property type="entry name" value="Spore Coat Polysaccharide Biosynthesis Protein SpsA, Chain A"/>
    <property type="match status" value="1"/>
</dbReference>
<dbReference type="SUPFAM" id="SSF53448">
    <property type="entry name" value="Nucleotide-diphospho-sugar transferases"/>
    <property type="match status" value="1"/>
</dbReference>
<dbReference type="AlphaFoldDB" id="A0A560FC27"/>
<feature type="compositionally biased region" description="Low complexity" evidence="2">
    <location>
        <begin position="335"/>
        <end position="370"/>
    </location>
</feature>
<evidence type="ECO:0000259" key="3">
    <source>
        <dbReference type="SMART" id="SM00852"/>
    </source>
</evidence>
<dbReference type="InterPro" id="IPR036425">
    <property type="entry name" value="MoaB/Mog-like_dom_sf"/>
</dbReference>
<evidence type="ECO:0000313" key="4">
    <source>
        <dbReference type="EMBL" id="TWB19167.1"/>
    </source>
</evidence>
<proteinExistence type="predicted"/>
<dbReference type="PANTHER" id="PTHR43777:SF1">
    <property type="entry name" value="MOLYBDENUM COFACTOR CYTIDYLYLTRANSFERASE"/>
    <property type="match status" value="1"/>
</dbReference>
<dbReference type="CDD" id="cd04182">
    <property type="entry name" value="GT_2_like_f"/>
    <property type="match status" value="1"/>
</dbReference>
<protein>
    <submittedName>
        <fullName evidence="4">Molybdopterin molybdochelatase /molybdenum cofactor cytidylyltransferase</fullName>
    </submittedName>
</protein>
<reference evidence="4 5" key="1">
    <citation type="submission" date="2019-06" db="EMBL/GenBank/DDBJ databases">
        <title>Genomic Encyclopedia of Type Strains, Phase IV (KMG-V): Genome sequencing to study the core and pangenomes of soil and plant-associated prokaryotes.</title>
        <authorList>
            <person name="Whitman W."/>
        </authorList>
    </citation>
    <scope>NUCLEOTIDE SEQUENCE [LARGE SCALE GENOMIC DNA]</scope>
    <source>
        <strain evidence="4 5">BR 11865</strain>
    </source>
</reference>
<dbReference type="Pfam" id="PF12804">
    <property type="entry name" value="NTP_transf_3"/>
    <property type="match status" value="1"/>
</dbReference>
<dbReference type="PANTHER" id="PTHR43777">
    <property type="entry name" value="MOLYBDENUM COFACTOR CYTIDYLYLTRANSFERASE"/>
    <property type="match status" value="1"/>
</dbReference>
<dbReference type="InterPro" id="IPR029044">
    <property type="entry name" value="Nucleotide-diphossugar_trans"/>
</dbReference>